<dbReference type="SUPFAM" id="SSF50911">
    <property type="entry name" value="Mannose 6-phosphate receptor domain"/>
    <property type="match status" value="1"/>
</dbReference>
<dbReference type="AlphaFoldDB" id="A0A0N4SZJ9"/>
<gene>
    <name evidence="8" type="ORF">BPAG_LOCUS1220</name>
</gene>
<organism evidence="10">
    <name type="scientific">Brugia pahangi</name>
    <name type="common">Filarial nematode worm</name>
    <dbReference type="NCBI Taxonomy" id="6280"/>
    <lineage>
        <taxon>Eukaryota</taxon>
        <taxon>Metazoa</taxon>
        <taxon>Ecdysozoa</taxon>
        <taxon>Nematoda</taxon>
        <taxon>Chromadorea</taxon>
        <taxon>Rhabditida</taxon>
        <taxon>Spirurina</taxon>
        <taxon>Spiruromorpha</taxon>
        <taxon>Filarioidea</taxon>
        <taxon>Onchocercidae</taxon>
        <taxon>Brugia</taxon>
    </lineage>
</organism>
<keyword evidence="9" id="KW-1185">Reference proteome</keyword>
<keyword evidence="3" id="KW-0256">Endoplasmic reticulum</keyword>
<dbReference type="PANTHER" id="PTHR15414">
    <property type="entry name" value="OS-9-RELATED"/>
    <property type="match status" value="1"/>
</dbReference>
<dbReference type="Gene3D" id="2.70.130.10">
    <property type="entry name" value="Mannose-6-phosphate receptor binding domain"/>
    <property type="match status" value="1"/>
</dbReference>
<evidence type="ECO:0000256" key="6">
    <source>
        <dbReference type="SAM" id="SignalP"/>
    </source>
</evidence>
<dbReference type="InterPro" id="IPR045149">
    <property type="entry name" value="OS-9-like"/>
</dbReference>
<dbReference type="GO" id="GO:0030968">
    <property type="term" value="P:endoplasmic reticulum unfolded protein response"/>
    <property type="evidence" value="ECO:0007669"/>
    <property type="project" value="InterPro"/>
</dbReference>
<dbReference type="PANTHER" id="PTHR15414:SF5">
    <property type="entry name" value="PROTEIN OS-9"/>
    <property type="match status" value="1"/>
</dbReference>
<proteinExistence type="predicted"/>
<dbReference type="InterPro" id="IPR044865">
    <property type="entry name" value="MRH_dom"/>
</dbReference>
<evidence type="ECO:0000313" key="8">
    <source>
        <dbReference type="EMBL" id="VDN82406.1"/>
    </source>
</evidence>
<evidence type="ECO:0000313" key="10">
    <source>
        <dbReference type="WBParaSite" id="BPAG_0000121901-mRNA-1"/>
    </source>
</evidence>
<name>A0A0N4SZJ9_BRUPA</name>
<dbReference type="STRING" id="6280.A0A0N4SZJ9"/>
<dbReference type="EMBL" id="UZAD01000085">
    <property type="protein sequence ID" value="VDN82406.1"/>
    <property type="molecule type" value="Genomic_DNA"/>
</dbReference>
<evidence type="ECO:0000256" key="4">
    <source>
        <dbReference type="ARBA" id="ARBA00023157"/>
    </source>
</evidence>
<evidence type="ECO:0000259" key="7">
    <source>
        <dbReference type="PROSITE" id="PS51914"/>
    </source>
</evidence>
<dbReference type="InterPro" id="IPR012913">
    <property type="entry name" value="OS9-like_dom"/>
</dbReference>
<feature type="signal peptide" evidence="6">
    <location>
        <begin position="1"/>
        <end position="19"/>
    </location>
</feature>
<reference evidence="10" key="1">
    <citation type="submission" date="2017-02" db="UniProtKB">
        <authorList>
            <consortium name="WormBaseParasite"/>
        </authorList>
    </citation>
    <scope>IDENTIFICATION</scope>
</reference>
<evidence type="ECO:0000256" key="3">
    <source>
        <dbReference type="ARBA" id="ARBA00022824"/>
    </source>
</evidence>
<dbReference type="GO" id="GO:0030970">
    <property type="term" value="P:retrograde protein transport, ER to cytosol"/>
    <property type="evidence" value="ECO:0007669"/>
    <property type="project" value="TreeGrafter"/>
</dbReference>
<dbReference type="InterPro" id="IPR009011">
    <property type="entry name" value="Man6P_isomerase_rcpt-bd_dom_sf"/>
</dbReference>
<feature type="region of interest" description="Disordered" evidence="5">
    <location>
        <begin position="795"/>
        <end position="816"/>
    </location>
</feature>
<evidence type="ECO:0000256" key="1">
    <source>
        <dbReference type="ARBA" id="ARBA00004240"/>
    </source>
</evidence>
<evidence type="ECO:0000256" key="2">
    <source>
        <dbReference type="ARBA" id="ARBA00022729"/>
    </source>
</evidence>
<feature type="chain" id="PRO_5043121644" evidence="6">
    <location>
        <begin position="20"/>
        <end position="828"/>
    </location>
</feature>
<dbReference type="WBParaSite" id="BPAG_0000121901-mRNA-1">
    <property type="protein sequence ID" value="BPAG_0000121901-mRNA-1"/>
    <property type="gene ID" value="BPAG_0000121901"/>
</dbReference>
<keyword evidence="4" id="KW-1015">Disulfide bond</keyword>
<dbReference type="GO" id="GO:0005788">
    <property type="term" value="C:endoplasmic reticulum lumen"/>
    <property type="evidence" value="ECO:0007669"/>
    <property type="project" value="TreeGrafter"/>
</dbReference>
<dbReference type="Pfam" id="PF07915">
    <property type="entry name" value="PRKCSH"/>
    <property type="match status" value="1"/>
</dbReference>
<dbReference type="Proteomes" id="UP000278627">
    <property type="component" value="Unassembled WGS sequence"/>
</dbReference>
<sequence>MALPLFRYYLCLTVCIVFSSRQEDKCCAHAQYAMWCDKMTQLSRSMFMFITCCYAIYNANELQNVAYDLEIAEIPFGFEDLELDGGTLMEKMPKNTLLGIFNVDEASSAVVASEFGQKFICSLPKIPSTKTSNRSKSNLTMNLISDVIAASFYVQNCIRKNTGWWTYELCYNEYVQQFRLEGSKIVGKTISLGHYKNNSDINLSKHESEKLPYFEQIYDDGTVCDVTEKSRLTRVWYMCDEALSTSEAYIADVDEPSSCEYIIRVKTGSLCKLDLFLSQSKPRDPLSIICRPLLEQKAVEQYLEKVTKEKRQKEEAKKESGLLIAHADSIQRQRYARKRLTKRTPKSIREMEETEKELKMLYEDIMRSITKLNVDVTKVKADLHFIYDDLHEMETRYITEADEDRGNIYWYFKDPYWDRKFFPVTFAYSRGRNNYYLIMSSFLKKIDEEYDEEKMSYSKFLSDIDEKLVTEAYLSVMIGSLRKAFHEGIFPDIVNDVDDVENPFLAAIWSNAEKQLEILQLFEYKVLKLLRRGVEFTAEDLMSHVARQLLSVRALLLSDRSDYNFDRKLNYIVVEKMFLKFMQSYNRAVLRYDKKSWGNFMKHTSVETFRMFENPNMFLARIEDLSPKNAHLFYTDNTAIKGWETTEETSIDNRKGVQNVMSREEKASQLRMLERARRKNLRKKVELYLRSKKTAKKSESDGTLFHDGFDDLRKQLFVFKSTLEEKIRETGLIQGAEVKVQLVSPVGNVISSTGVGGLDGERVNAVLKAFFLEQDSVSDEENRYDRLARGYTYGAGEEEGEKVRKNGDDDDDDDLKSSILPILKRILP</sequence>
<accession>A0A0N4SZJ9</accession>
<evidence type="ECO:0000313" key="9">
    <source>
        <dbReference type="Proteomes" id="UP000278627"/>
    </source>
</evidence>
<reference evidence="8 9" key="2">
    <citation type="submission" date="2018-11" db="EMBL/GenBank/DDBJ databases">
        <authorList>
            <consortium name="Pathogen Informatics"/>
        </authorList>
    </citation>
    <scope>NUCLEOTIDE SEQUENCE [LARGE SCALE GENOMIC DNA]</scope>
</reference>
<comment type="subcellular location">
    <subcellularLocation>
        <location evidence="1">Endoplasmic reticulum</location>
    </subcellularLocation>
</comment>
<keyword evidence="2 6" id="KW-0732">Signal</keyword>
<evidence type="ECO:0000256" key="5">
    <source>
        <dbReference type="SAM" id="MobiDB-lite"/>
    </source>
</evidence>
<protein>
    <submittedName>
        <fullName evidence="10">PRKCSH domain-containing protein</fullName>
    </submittedName>
</protein>
<feature type="domain" description="MRH" evidence="7">
    <location>
        <begin position="155"/>
        <end position="273"/>
    </location>
</feature>
<dbReference type="PROSITE" id="PS51914">
    <property type="entry name" value="MRH"/>
    <property type="match status" value="1"/>
</dbReference>